<dbReference type="SMART" id="SM00233">
    <property type="entry name" value="PH"/>
    <property type="match status" value="3"/>
</dbReference>
<dbReference type="GeneID" id="36541754"/>
<dbReference type="InterPro" id="IPR040345">
    <property type="entry name" value="Mug56/Spo71"/>
</dbReference>
<feature type="domain" description="PH" evidence="2">
    <location>
        <begin position="885"/>
        <end position="1057"/>
    </location>
</feature>
<dbReference type="PANTHER" id="PTHR28076:SF1">
    <property type="entry name" value="PROSPORE MEMBRANE ADAPTER PROTEIN SPO71"/>
    <property type="match status" value="1"/>
</dbReference>
<dbReference type="AlphaFoldDB" id="A0A2I1D7G5"/>
<comment type="caution">
    <text evidence="3">The sequence shown here is derived from an EMBL/GenBank/DDBJ whole genome shotgun (WGS) entry which is preliminary data.</text>
</comment>
<dbReference type="Pfam" id="PF23207">
    <property type="entry name" value="PH_SPO71"/>
    <property type="match status" value="1"/>
</dbReference>
<dbReference type="InterPro" id="IPR011993">
    <property type="entry name" value="PH-like_dom_sf"/>
</dbReference>
<feature type="compositionally biased region" description="Basic and acidic residues" evidence="1">
    <location>
        <begin position="770"/>
        <end position="784"/>
    </location>
</feature>
<dbReference type="PROSITE" id="PS50003">
    <property type="entry name" value="PH_DOMAIN"/>
    <property type="match status" value="2"/>
</dbReference>
<dbReference type="OrthoDB" id="5579281at2759"/>
<keyword evidence="4" id="KW-1185">Reference proteome</keyword>
<evidence type="ECO:0000313" key="4">
    <source>
        <dbReference type="Proteomes" id="UP000234254"/>
    </source>
</evidence>
<reference evidence="3" key="1">
    <citation type="submission" date="2016-12" db="EMBL/GenBank/DDBJ databases">
        <title>The genomes of Aspergillus section Nigri reveals drivers in fungal speciation.</title>
        <authorList>
            <consortium name="DOE Joint Genome Institute"/>
            <person name="Vesth T.C."/>
            <person name="Nybo J."/>
            <person name="Theobald S."/>
            <person name="Brandl J."/>
            <person name="Frisvad J.C."/>
            <person name="Nielsen K.F."/>
            <person name="Lyhne E.K."/>
            <person name="Kogle M.E."/>
            <person name="Kuo A."/>
            <person name="Riley R."/>
            <person name="Clum A."/>
            <person name="Nolan M."/>
            <person name="Lipzen A."/>
            <person name="Salamov A."/>
            <person name="Henrissat B."/>
            <person name="Wiebenga A."/>
            <person name="De vries R.P."/>
            <person name="Grigoriev I.V."/>
            <person name="Mortensen U.H."/>
            <person name="Andersen M.R."/>
            <person name="Baker S.E."/>
        </authorList>
    </citation>
    <scope>NUCLEOTIDE SEQUENCE</scope>
    <source>
        <strain evidence="3">IBT 28561</strain>
    </source>
</reference>
<feature type="domain" description="PH" evidence="2">
    <location>
        <begin position="615"/>
        <end position="822"/>
    </location>
</feature>
<dbReference type="VEuPathDB" id="FungiDB:P168DRAFT_250719"/>
<organism evidence="3 4">
    <name type="scientific">Aspergillus campestris (strain IBT 28561)</name>
    <dbReference type="NCBI Taxonomy" id="1392248"/>
    <lineage>
        <taxon>Eukaryota</taxon>
        <taxon>Fungi</taxon>
        <taxon>Dikarya</taxon>
        <taxon>Ascomycota</taxon>
        <taxon>Pezizomycotina</taxon>
        <taxon>Eurotiomycetes</taxon>
        <taxon>Eurotiomycetidae</taxon>
        <taxon>Eurotiales</taxon>
        <taxon>Aspergillaceae</taxon>
        <taxon>Aspergillus</taxon>
        <taxon>Aspergillus subgen. Circumdati</taxon>
    </lineage>
</organism>
<feature type="compositionally biased region" description="Polar residues" evidence="1">
    <location>
        <begin position="217"/>
        <end position="241"/>
    </location>
</feature>
<feature type="compositionally biased region" description="Polar residues" evidence="1">
    <location>
        <begin position="196"/>
        <end position="210"/>
    </location>
</feature>
<feature type="region of interest" description="Disordered" evidence="1">
    <location>
        <begin position="748"/>
        <end position="784"/>
    </location>
</feature>
<evidence type="ECO:0000256" key="1">
    <source>
        <dbReference type="SAM" id="MobiDB-lite"/>
    </source>
</evidence>
<dbReference type="RefSeq" id="XP_024694409.1">
    <property type="nucleotide sequence ID" value="XM_024834230.1"/>
</dbReference>
<dbReference type="SMART" id="SM01316">
    <property type="entry name" value="Spo7_2_N"/>
    <property type="match status" value="1"/>
</dbReference>
<protein>
    <submittedName>
        <fullName evidence="3">PH domain protein</fullName>
    </submittedName>
</protein>
<dbReference type="Proteomes" id="UP000234254">
    <property type="component" value="Unassembled WGS sequence"/>
</dbReference>
<dbReference type="SUPFAM" id="SSF50729">
    <property type="entry name" value="PH domain-like"/>
    <property type="match status" value="1"/>
</dbReference>
<evidence type="ECO:0000259" key="2">
    <source>
        <dbReference type="PROSITE" id="PS50003"/>
    </source>
</evidence>
<dbReference type="GO" id="GO:1902657">
    <property type="term" value="P:protein localization to prospore membrane"/>
    <property type="evidence" value="ECO:0007669"/>
    <property type="project" value="InterPro"/>
</dbReference>
<dbReference type="InterPro" id="IPR057379">
    <property type="entry name" value="PH_SPO71"/>
</dbReference>
<evidence type="ECO:0000313" key="3">
    <source>
        <dbReference type="EMBL" id="PKY05815.1"/>
    </source>
</evidence>
<dbReference type="Pfam" id="PF15404">
    <property type="entry name" value="PH_4"/>
    <property type="match status" value="1"/>
</dbReference>
<feature type="region of interest" description="Disordered" evidence="1">
    <location>
        <begin position="76"/>
        <end position="286"/>
    </location>
</feature>
<dbReference type="InterPro" id="IPR039486">
    <property type="entry name" value="Mug56/Spo71_PH"/>
</dbReference>
<dbReference type="Pfam" id="PF15407">
    <property type="entry name" value="Spo7_2_N"/>
    <property type="match status" value="1"/>
</dbReference>
<proteinExistence type="predicted"/>
<dbReference type="Gene3D" id="2.30.29.30">
    <property type="entry name" value="Pleckstrin-homology domain (PH domain)/Phosphotyrosine-binding domain (PTB)"/>
    <property type="match status" value="1"/>
</dbReference>
<name>A0A2I1D7G5_ASPC2</name>
<dbReference type="InterPro" id="IPR001849">
    <property type="entry name" value="PH_domain"/>
</dbReference>
<sequence>MSTPPPVQHVPNTMEDETQDWFHDHHYHGLASDSYSAEKLRYASAKHVHVTSRRYFIGPIPKGWLQHHRKSWFKTRGKFKKHKAPTFSADTGLMTRPDGSDQPRPGYSTGTGDFPSPETSSEDDETEREDDHGAETSGPSGDLRMIASVEETDGGPTRVAEPESTLPQDHGDQGQPESTRRDSESFYTAREPPPSQGKTRVSTLQRSSGTDLGPSPSEETSQYEASQSTPIINTSETSITPLLSRPPPLKGKGKATDSHPTPPIPSEPGETPDGTDPNAPGASSRRGTVYNTAIWLAQKASRTGIDDNLWNKKERARSRISRTHDAVADNLPHRRRNKGGEIIKAEHMLARVEESPRELPDDYMENHSQRMETRVVDRWREFLVVCRRSSDPSARFCLQMYKTRVIPDIQKKGARISPYYEVLLDRKTVSVNLYSSLDKTIVIWRPSKYGTKIFIIRPKSSAHAAEWSTFLRQALGWRRPSSLAINVPDLGVALVFQNPFEQIDVGANANRSDDEDRVLTRSAARERFAAASIIHGCMEMLSKESEWADVLKQWSKTEKMGLAWKRYDRLEWVFGINEQKMYGTMAMQTSHELELRPRQHYRTHIVANNERQDEPEPVEGFLIRLTSQRGVHQRRNKMFYKRLYFFCQDHYLFFCRPTRALPPSPPRICEHESNIPSTQDIMSASPLCYHVDPFPLHEGGIEWLSSGNEEHIKRHDTEAVVQLRRNLHNISRSDGFIDLRQVEEVRPVQRDSCPADPNVGAGPDVAFHPDAQDSQRDDGDTREFDDDRTFELRLDNGLVVRLQAYNDVTKDEWITRLDALVRYWKLRSAADSTELKSIRQRNLELLGIDEELESMVGQYACKWEVKKALASPLLHNMCSLAGCRAIKMSGQLYRKPRRHSTFKQCDVVLTDGKLLIFRSALRKRNGVNVPHTHTHLETTLDLNDCYIYSGILTEDDLLYANQTFDSNHPGQHHALPRVYLSTDMYTSSDEDTAITFVVWQPLRKNLFRAHELGQEGQRRQTLKQVSRLGVHGRTAVFKARSRVDKDRWVLSIASEIDRLQEEKPEDIRVVTPSARRGVS</sequence>
<dbReference type="GO" id="GO:0005628">
    <property type="term" value="C:prospore membrane"/>
    <property type="evidence" value="ECO:0007669"/>
    <property type="project" value="TreeGrafter"/>
</dbReference>
<dbReference type="PANTHER" id="PTHR28076">
    <property type="entry name" value="SPORULATION-SPECIFIC PROTEIN 71"/>
    <property type="match status" value="1"/>
</dbReference>
<gene>
    <name evidence="3" type="ORF">P168DRAFT_250719</name>
</gene>
<dbReference type="EMBL" id="MSFM01000004">
    <property type="protein sequence ID" value="PKY05815.1"/>
    <property type="molecule type" value="Genomic_DNA"/>
</dbReference>
<accession>A0A2I1D7G5</accession>
<dbReference type="InterPro" id="IPR029217">
    <property type="entry name" value="Spo7_2_N"/>
</dbReference>